<dbReference type="PANTHER" id="PTHR30033:SF1">
    <property type="entry name" value="FLAGELLAR HOOK-ASSOCIATED PROTEIN 1"/>
    <property type="match status" value="1"/>
</dbReference>
<dbReference type="InterPro" id="IPR010930">
    <property type="entry name" value="Flg_bb/hook_C_dom"/>
</dbReference>
<keyword evidence="9" id="KW-0966">Cell projection</keyword>
<proteinExistence type="inferred from homology"/>
<organism evidence="9 10">
    <name type="scientific">Brytella acorum</name>
    <dbReference type="NCBI Taxonomy" id="2959299"/>
    <lineage>
        <taxon>Bacteria</taxon>
        <taxon>Pseudomonadati</taxon>
        <taxon>Pseudomonadota</taxon>
        <taxon>Alphaproteobacteria</taxon>
        <taxon>Acetobacterales</taxon>
        <taxon>Acetobacteraceae</taxon>
        <taxon>Brytella</taxon>
    </lineage>
</organism>
<dbReference type="EMBL" id="CATKSH010000010">
    <property type="protein sequence ID" value="CAI9121053.1"/>
    <property type="molecule type" value="Genomic_DNA"/>
</dbReference>
<dbReference type="InterPro" id="IPR053927">
    <property type="entry name" value="FlgK_helical"/>
</dbReference>
<dbReference type="NCBIfam" id="TIGR02492">
    <property type="entry name" value="flgK_ends"/>
    <property type="match status" value="1"/>
</dbReference>
<dbReference type="GO" id="GO:0005198">
    <property type="term" value="F:structural molecule activity"/>
    <property type="evidence" value="ECO:0007669"/>
    <property type="project" value="InterPro"/>
</dbReference>
<evidence type="ECO:0000256" key="1">
    <source>
        <dbReference type="ARBA" id="ARBA00004365"/>
    </source>
</evidence>
<evidence type="ECO:0000256" key="4">
    <source>
        <dbReference type="ARBA" id="ARBA00016244"/>
    </source>
</evidence>
<evidence type="ECO:0000256" key="6">
    <source>
        <dbReference type="ARBA" id="ARBA00023143"/>
    </source>
</evidence>
<keyword evidence="9" id="KW-0282">Flagellum</keyword>
<dbReference type="SUPFAM" id="SSF64518">
    <property type="entry name" value="Phase 1 flagellin"/>
    <property type="match status" value="1"/>
</dbReference>
<evidence type="ECO:0000256" key="2">
    <source>
        <dbReference type="ARBA" id="ARBA00004613"/>
    </source>
</evidence>
<accession>A0AA35Y3P7</accession>
<reference evidence="9" key="1">
    <citation type="submission" date="2023-03" db="EMBL/GenBank/DDBJ databases">
        <authorList>
            <person name="Cleenwerck I."/>
        </authorList>
    </citation>
    <scope>NUCLEOTIDE SEQUENCE</scope>
    <source>
        <strain evidence="9">LMG 32879</strain>
    </source>
</reference>
<evidence type="ECO:0000313" key="10">
    <source>
        <dbReference type="Proteomes" id="UP001176960"/>
    </source>
</evidence>
<dbReference type="Proteomes" id="UP001176960">
    <property type="component" value="Unassembled WGS sequence"/>
</dbReference>
<dbReference type="Pfam" id="PF22638">
    <property type="entry name" value="FlgK_D1"/>
    <property type="match status" value="1"/>
</dbReference>
<dbReference type="InterPro" id="IPR002371">
    <property type="entry name" value="FlgK"/>
</dbReference>
<comment type="similarity">
    <text evidence="3">Belongs to the flagella basal body rod proteins family.</text>
</comment>
<sequence>MSLNTSLNIATTGLRVTEYAIGVASQNIANAGTNGYIAEIANVRSLNTNGQGTGVQATGTTLASNDALNNAVLTQNAQTALLTAQKGALSALTSVQGSTDASSGSSGTLSDQLGNLQSSLISLLSTPTSSAGQNTAVTDATELVSTVHTLADTYQTQRQTAQDTIVSSVGSINTDLTTIGSLSTQIMRLKAQGQSTAELENQRNTAVTDLSTQISIKTTATANGDMVVKTGSGLVLPTHDVDGSTNGAISSSWPLDTSSATVTSAMAYPGTDSSNAIPKIMLGDRDVTSLLQGGTLGGNVALRDTILPTMQAQLDSFSYSLATRFDAQGMTLFTNSVGALPSADGTANAPSGIVGFSQNLQVSAAYTSDPSKLVNGSSADTSVLQAVISKTFASSATSAPSAQLGINGDLSTGYDGTEDILSLATTLTASQAAVADNVSSNLTTAQATQTSLATSLSSAVGVSVDDEMSKVVALQNAYTANAKVVAAVQSMFQSLMSAIGA</sequence>
<keyword evidence="6" id="KW-0975">Bacterial flagellum</keyword>
<evidence type="ECO:0000256" key="3">
    <source>
        <dbReference type="ARBA" id="ARBA00009677"/>
    </source>
</evidence>
<dbReference type="PANTHER" id="PTHR30033">
    <property type="entry name" value="FLAGELLAR HOOK-ASSOCIATED PROTEIN 1"/>
    <property type="match status" value="1"/>
</dbReference>
<dbReference type="AlphaFoldDB" id="A0AA35Y3P7"/>
<evidence type="ECO:0000259" key="8">
    <source>
        <dbReference type="Pfam" id="PF22638"/>
    </source>
</evidence>
<protein>
    <recommendedName>
        <fullName evidence="4">Flagellar hook-associated protein 1</fullName>
    </recommendedName>
</protein>
<keyword evidence="10" id="KW-1185">Reference proteome</keyword>
<comment type="subcellular location">
    <subcellularLocation>
        <location evidence="1">Bacterial flagellum</location>
    </subcellularLocation>
    <subcellularLocation>
        <location evidence="2">Secreted</location>
    </subcellularLocation>
</comment>
<evidence type="ECO:0000313" key="9">
    <source>
        <dbReference type="EMBL" id="CAI9121053.1"/>
    </source>
</evidence>
<dbReference type="GO" id="GO:0005576">
    <property type="term" value="C:extracellular region"/>
    <property type="evidence" value="ECO:0007669"/>
    <property type="project" value="UniProtKB-SubCell"/>
</dbReference>
<dbReference type="Pfam" id="PF06429">
    <property type="entry name" value="Flg_bbr_C"/>
    <property type="match status" value="1"/>
</dbReference>
<dbReference type="GO" id="GO:0009424">
    <property type="term" value="C:bacterial-type flagellum hook"/>
    <property type="evidence" value="ECO:0007669"/>
    <property type="project" value="InterPro"/>
</dbReference>
<feature type="domain" description="Flagellar basal-body/hook protein C-terminal" evidence="7">
    <location>
        <begin position="460"/>
        <end position="497"/>
    </location>
</feature>
<name>A0AA35Y3P7_9PROT</name>
<dbReference type="GO" id="GO:0044780">
    <property type="term" value="P:bacterial-type flagellum assembly"/>
    <property type="evidence" value="ECO:0007669"/>
    <property type="project" value="InterPro"/>
</dbReference>
<evidence type="ECO:0000256" key="5">
    <source>
        <dbReference type="ARBA" id="ARBA00022525"/>
    </source>
</evidence>
<comment type="caution">
    <text evidence="9">The sequence shown here is derived from an EMBL/GenBank/DDBJ whole genome shotgun (WGS) entry which is preliminary data.</text>
</comment>
<dbReference type="RefSeq" id="WP_289842152.1">
    <property type="nucleotide sequence ID" value="NZ_CATKSH010000010.1"/>
</dbReference>
<evidence type="ECO:0000259" key="7">
    <source>
        <dbReference type="Pfam" id="PF06429"/>
    </source>
</evidence>
<feature type="domain" description="Flagellar hook-associated protein FlgK helical" evidence="8">
    <location>
        <begin position="104"/>
        <end position="328"/>
    </location>
</feature>
<keyword evidence="5" id="KW-0964">Secreted</keyword>
<gene>
    <name evidence="9" type="primary">flgK</name>
    <name evidence="9" type="ORF">LMG32879_001897</name>
</gene>
<keyword evidence="9" id="KW-0969">Cilium</keyword>